<evidence type="ECO:0000256" key="3">
    <source>
        <dbReference type="ARBA" id="ARBA00004138"/>
    </source>
</evidence>
<reference evidence="15" key="1">
    <citation type="submission" date="2021-02" db="EMBL/GenBank/DDBJ databases">
        <authorList>
            <person name="Nowell W R."/>
        </authorList>
    </citation>
    <scope>NUCLEOTIDE SEQUENCE</scope>
</reference>
<feature type="transmembrane region" description="Helical" evidence="14">
    <location>
        <begin position="34"/>
        <end position="52"/>
    </location>
</feature>
<evidence type="ECO:0000256" key="14">
    <source>
        <dbReference type="SAM" id="Phobius"/>
    </source>
</evidence>
<evidence type="ECO:0000256" key="13">
    <source>
        <dbReference type="ARBA" id="ARBA00023273"/>
    </source>
</evidence>
<dbReference type="Pfam" id="PF14935">
    <property type="entry name" value="TMEM138"/>
    <property type="match status" value="1"/>
</dbReference>
<dbReference type="InterPro" id="IPR024133">
    <property type="entry name" value="TM_138"/>
</dbReference>
<evidence type="ECO:0000313" key="16">
    <source>
        <dbReference type="Proteomes" id="UP000663852"/>
    </source>
</evidence>
<evidence type="ECO:0000256" key="9">
    <source>
        <dbReference type="ARBA" id="ARBA00022989"/>
    </source>
</evidence>
<keyword evidence="7 14" id="KW-0812">Transmembrane</keyword>
<protein>
    <recommendedName>
        <fullName evidence="5">Transmembrane protein 138</fullName>
    </recommendedName>
</protein>
<feature type="transmembrane region" description="Helical" evidence="14">
    <location>
        <begin position="103"/>
        <end position="124"/>
    </location>
</feature>
<evidence type="ECO:0000256" key="1">
    <source>
        <dbReference type="ARBA" id="ARBA00003709"/>
    </source>
</evidence>
<keyword evidence="8" id="KW-0970">Cilium biogenesis/degradation</keyword>
<comment type="function">
    <text evidence="1">Required for ciliogenesis.</text>
</comment>
<dbReference type="Proteomes" id="UP000663852">
    <property type="component" value="Unassembled WGS sequence"/>
</dbReference>
<keyword evidence="9 14" id="KW-1133">Transmembrane helix</keyword>
<sequence>MRPNTSFPMETIKPTRVQTQQLQGSATIPFRYRILLYLSIILLAIDLGINTFSEYLATSEYIQLIIFIVQDVCILLSITLLILMVLTTYVAQAGLLCLLLRMFRFSIVTACIYFALCAAIQTVILIPRFQLKHRVPNIFSRKEVLILYVIQRTFSAFHYYAMKRAAYRLSDPNFYQSSQWLKKIWEQRRMAFTSTTMNTVSGLQPGTPTTRIICCAIQ</sequence>
<keyword evidence="11 14" id="KW-0472">Membrane</keyword>
<evidence type="ECO:0000256" key="8">
    <source>
        <dbReference type="ARBA" id="ARBA00022794"/>
    </source>
</evidence>
<evidence type="ECO:0000256" key="10">
    <source>
        <dbReference type="ARBA" id="ARBA00023069"/>
    </source>
</evidence>
<accession>A0A814U9N1</accession>
<organism evidence="15 16">
    <name type="scientific">Adineta ricciae</name>
    <name type="common">Rotifer</name>
    <dbReference type="NCBI Taxonomy" id="249248"/>
    <lineage>
        <taxon>Eukaryota</taxon>
        <taxon>Metazoa</taxon>
        <taxon>Spiralia</taxon>
        <taxon>Gnathifera</taxon>
        <taxon>Rotifera</taxon>
        <taxon>Eurotatoria</taxon>
        <taxon>Bdelloidea</taxon>
        <taxon>Adinetida</taxon>
        <taxon>Adinetidae</taxon>
        <taxon>Adineta</taxon>
    </lineage>
</organism>
<dbReference type="PANTHER" id="PTHR13306:SF6">
    <property type="entry name" value="TRANSMEMBRANE PROTEIN 138"/>
    <property type="match status" value="1"/>
</dbReference>
<comment type="caution">
    <text evidence="15">The sequence shown here is derived from an EMBL/GenBank/DDBJ whole genome shotgun (WGS) entry which is preliminary data.</text>
</comment>
<feature type="transmembrane region" description="Helical" evidence="14">
    <location>
        <begin position="64"/>
        <end position="91"/>
    </location>
</feature>
<evidence type="ECO:0000256" key="5">
    <source>
        <dbReference type="ARBA" id="ARBA00014515"/>
    </source>
</evidence>
<name>A0A814U9N1_ADIRI</name>
<gene>
    <name evidence="15" type="ORF">EDS130_LOCUS23688</name>
</gene>
<evidence type="ECO:0000256" key="6">
    <source>
        <dbReference type="ARBA" id="ARBA00022554"/>
    </source>
</evidence>
<dbReference type="PANTHER" id="PTHR13306">
    <property type="entry name" value="TRANSMEMBRANE PROTEIN 138"/>
    <property type="match status" value="1"/>
</dbReference>
<comment type="subcellular location">
    <subcellularLocation>
        <location evidence="3">Cell projection</location>
        <location evidence="3">Cilium</location>
    </subcellularLocation>
    <subcellularLocation>
        <location evidence="2">Vacuole membrane</location>
        <topology evidence="2">Multi-pass membrane protein</topology>
    </subcellularLocation>
</comment>
<evidence type="ECO:0000256" key="4">
    <source>
        <dbReference type="ARBA" id="ARBA00010572"/>
    </source>
</evidence>
<keyword evidence="13" id="KW-0966">Cell projection</keyword>
<evidence type="ECO:0000256" key="2">
    <source>
        <dbReference type="ARBA" id="ARBA00004128"/>
    </source>
</evidence>
<evidence type="ECO:0000256" key="12">
    <source>
        <dbReference type="ARBA" id="ARBA00023180"/>
    </source>
</evidence>
<dbReference type="GO" id="GO:0005929">
    <property type="term" value="C:cilium"/>
    <property type="evidence" value="ECO:0007669"/>
    <property type="project" value="UniProtKB-SubCell"/>
</dbReference>
<dbReference type="EMBL" id="CAJNOJ010000130">
    <property type="protein sequence ID" value="CAF1171010.1"/>
    <property type="molecule type" value="Genomic_DNA"/>
</dbReference>
<dbReference type="GO" id="GO:0005774">
    <property type="term" value="C:vacuolar membrane"/>
    <property type="evidence" value="ECO:0007669"/>
    <property type="project" value="UniProtKB-SubCell"/>
</dbReference>
<keyword evidence="12" id="KW-0325">Glycoprotein</keyword>
<evidence type="ECO:0000256" key="7">
    <source>
        <dbReference type="ARBA" id="ARBA00022692"/>
    </source>
</evidence>
<keyword evidence="6" id="KW-0926">Vacuole</keyword>
<keyword evidence="10" id="KW-0969">Cilium</keyword>
<dbReference type="OrthoDB" id="189688at2759"/>
<evidence type="ECO:0000256" key="11">
    <source>
        <dbReference type="ARBA" id="ARBA00023136"/>
    </source>
</evidence>
<dbReference type="AlphaFoldDB" id="A0A814U9N1"/>
<comment type="similarity">
    <text evidence="4">Belongs to the TMEM138 family.</text>
</comment>
<evidence type="ECO:0000313" key="15">
    <source>
        <dbReference type="EMBL" id="CAF1171010.1"/>
    </source>
</evidence>
<proteinExistence type="inferred from homology"/>
<dbReference type="GO" id="GO:0030030">
    <property type="term" value="P:cell projection organization"/>
    <property type="evidence" value="ECO:0007669"/>
    <property type="project" value="UniProtKB-KW"/>
</dbReference>